<dbReference type="EMBL" id="FQXM01000004">
    <property type="protein sequence ID" value="SHH36187.1"/>
    <property type="molecule type" value="Genomic_DNA"/>
</dbReference>
<dbReference type="Gene3D" id="2.40.10.270">
    <property type="entry name" value="Bacteriophage SPP1 head-tail adaptor protein"/>
    <property type="match status" value="1"/>
</dbReference>
<organism evidence="1 2">
    <name type="scientific">Clostridium grantii DSM 8605</name>
    <dbReference type="NCBI Taxonomy" id="1121316"/>
    <lineage>
        <taxon>Bacteria</taxon>
        <taxon>Bacillati</taxon>
        <taxon>Bacillota</taxon>
        <taxon>Clostridia</taxon>
        <taxon>Eubacteriales</taxon>
        <taxon>Clostridiaceae</taxon>
        <taxon>Clostridium</taxon>
    </lineage>
</organism>
<name>A0A1M5SC76_9CLOT</name>
<dbReference type="OrthoDB" id="1808294at2"/>
<dbReference type="RefSeq" id="WP_073337201.1">
    <property type="nucleotide sequence ID" value="NZ_FQXM01000004.1"/>
</dbReference>
<proteinExistence type="predicted"/>
<gene>
    <name evidence="1" type="ORF">SAMN02745207_00865</name>
</gene>
<dbReference type="InterPro" id="IPR038666">
    <property type="entry name" value="SSP1_head-tail_sf"/>
</dbReference>
<evidence type="ECO:0000313" key="1">
    <source>
        <dbReference type="EMBL" id="SHH36187.1"/>
    </source>
</evidence>
<accession>A0A1M5SC76</accession>
<keyword evidence="2" id="KW-1185">Reference proteome</keyword>
<evidence type="ECO:0000313" key="2">
    <source>
        <dbReference type="Proteomes" id="UP000184447"/>
    </source>
</evidence>
<dbReference type="STRING" id="1121316.SAMN02745207_00865"/>
<dbReference type="AlphaFoldDB" id="A0A1M5SC76"/>
<dbReference type="Proteomes" id="UP000184447">
    <property type="component" value="Unassembled WGS sequence"/>
</dbReference>
<reference evidence="1 2" key="1">
    <citation type="submission" date="2016-11" db="EMBL/GenBank/DDBJ databases">
        <authorList>
            <person name="Jaros S."/>
            <person name="Januszkiewicz K."/>
            <person name="Wedrychowicz H."/>
        </authorList>
    </citation>
    <scope>NUCLEOTIDE SEQUENCE [LARGE SCALE GENOMIC DNA]</scope>
    <source>
        <strain evidence="1 2">DSM 8605</strain>
    </source>
</reference>
<sequence length="98" mass="11568">MFYDYMVDICNETYTKNEYGDRVKTKTVIDTIECDMQPYSSTLASRDYGLDISCTNRIFANINSNIKQGNFIFYNSNYYLITSTIIWEDYIEAMVNRI</sequence>
<protein>
    <submittedName>
        <fullName evidence="1">Uncharacterized protein</fullName>
    </submittedName>
</protein>